<keyword evidence="1" id="KW-0812">Transmembrane</keyword>
<dbReference type="GeneID" id="89229376"/>
<keyword evidence="3" id="KW-1185">Reference proteome</keyword>
<gene>
    <name evidence="2" type="ORF">MsAc7_02510</name>
</gene>
<protein>
    <submittedName>
        <fullName evidence="2">Uncharacterized protein</fullName>
    </submittedName>
</protein>
<evidence type="ECO:0000313" key="2">
    <source>
        <dbReference type="EMBL" id="WNY24727.1"/>
    </source>
</evidence>
<dbReference type="RefSeq" id="WP_338102801.1">
    <property type="nucleotide sequence ID" value="NZ_CP131060.1"/>
</dbReference>
<name>A0AA96ZVD3_9EURY</name>
<proteinExistence type="predicted"/>
<dbReference type="Proteomes" id="UP001303587">
    <property type="component" value="Chromosome"/>
</dbReference>
<evidence type="ECO:0000256" key="1">
    <source>
        <dbReference type="SAM" id="Phobius"/>
    </source>
</evidence>
<accession>A0AA96ZVD3</accession>
<keyword evidence="1" id="KW-0472">Membrane</keyword>
<evidence type="ECO:0000313" key="3">
    <source>
        <dbReference type="Proteomes" id="UP001303587"/>
    </source>
</evidence>
<organism evidence="2 3">
    <name type="scientific">Methanolapillus millepedarum</name>
    <dbReference type="NCBI Taxonomy" id="3028296"/>
    <lineage>
        <taxon>Archaea</taxon>
        <taxon>Methanobacteriati</taxon>
        <taxon>Methanobacteriota</taxon>
        <taxon>Stenosarchaea group</taxon>
        <taxon>Methanomicrobia</taxon>
        <taxon>Methanosarcinales</taxon>
        <taxon>Methanosarcinaceae</taxon>
        <taxon>Methanolapillus</taxon>
    </lineage>
</organism>
<dbReference type="AlphaFoldDB" id="A0AA96ZVD3"/>
<feature type="transmembrane region" description="Helical" evidence="1">
    <location>
        <begin position="386"/>
        <end position="410"/>
    </location>
</feature>
<sequence length="449" mass="52311">MGLLNSLINSFSKTPTSLSERVTTLEIKTVCLGKELPDLEHLILIKDRFPRREKIKISIENETLEEIIQIADIPNFQQYQNFKNKFFDDELEVMITIDKKVEDNKFSIYCFDNFMSDFLKKETSDIMKAFNQLLKLNNYLIFEIFDSSLVPSLLLSTETMVFKKADEENTILESDRLKKIETCKQNSNFYSNSNLELIPEDFHIKTDSNSNLRNVFEKIETLLSIAYLSNSAFLEKSSFKIQISGHRMSNYECDINVQKLKNKEFYEIYKWTYTDGNPADKLIIARNAISLHCKNLDLINIDETVFASIKSNFALYQKENVMQYIDLKNKLAEYIVKLTTTSNDMIYGLFDKFKNNLIAFLTFLLSVYLIKIMSNQSVGSVFTKDVTYLSFLILVASFLFMIIGIAEVYFQKNKIVNGYNELKKNYEDILDKKDIENTFKSDDLLKKSI</sequence>
<keyword evidence="1" id="KW-1133">Transmembrane helix</keyword>
<feature type="transmembrane region" description="Helical" evidence="1">
    <location>
        <begin position="357"/>
        <end position="374"/>
    </location>
</feature>
<reference evidence="2 3" key="1">
    <citation type="submission" date="2023-07" db="EMBL/GenBank/DDBJ databases">
        <title>Closed genoem sequence of Methanosarcinaceae archaeon Ac7.</title>
        <authorList>
            <person name="Poehlein A."/>
            <person name="Protasov E."/>
            <person name="Platt K."/>
            <person name="Reeh H."/>
            <person name="Daniel R."/>
            <person name="Brune A."/>
        </authorList>
    </citation>
    <scope>NUCLEOTIDE SEQUENCE [LARGE SCALE GENOMIC DNA]</scope>
    <source>
        <strain evidence="2 3">Ac7</strain>
    </source>
</reference>
<dbReference type="EMBL" id="CP131060">
    <property type="protein sequence ID" value="WNY24727.1"/>
    <property type="molecule type" value="Genomic_DNA"/>
</dbReference>